<evidence type="ECO:0000256" key="2">
    <source>
        <dbReference type="ARBA" id="ARBA00022729"/>
    </source>
</evidence>
<dbReference type="InterPro" id="IPR036249">
    <property type="entry name" value="Thioredoxin-like_sf"/>
</dbReference>
<dbReference type="GO" id="GO:0006457">
    <property type="term" value="P:protein folding"/>
    <property type="evidence" value="ECO:0007669"/>
    <property type="project" value="TreeGrafter"/>
</dbReference>
<dbReference type="EMBL" id="CAKKNE010000003">
    <property type="protein sequence ID" value="CAH0372637.1"/>
    <property type="molecule type" value="Genomic_DNA"/>
</dbReference>
<proteinExistence type="inferred from homology"/>
<dbReference type="OrthoDB" id="72053at2759"/>
<dbReference type="GO" id="GO:0003756">
    <property type="term" value="F:protein disulfide isomerase activity"/>
    <property type="evidence" value="ECO:0007669"/>
    <property type="project" value="TreeGrafter"/>
</dbReference>
<dbReference type="InterPro" id="IPR013766">
    <property type="entry name" value="Thioredoxin_domain"/>
</dbReference>
<dbReference type="SUPFAM" id="SSF52833">
    <property type="entry name" value="Thioredoxin-like"/>
    <property type="match status" value="1"/>
</dbReference>
<comment type="caution">
    <text evidence="4">The sequence shown here is derived from an EMBL/GenBank/DDBJ whole genome shotgun (WGS) entry which is preliminary data.</text>
</comment>
<sequence>MKPAWDSLMREYEGHPSVLIGDVDCTQHQDLCSDMGVGGYPTIKYWTDGAGKEDAKPYQGGRDLDALRKHVEDNMLPKCDAKDPEGSGCDDQEIAYVAKMIAKGGEAVEKELARLEGMQGSAMKADKKAWLAKRVHILKGLAA</sequence>
<dbReference type="Gene3D" id="1.20.1150.12">
    <property type="entry name" value="Endoplasmic reticulum resident protein 29, C-terminal domain"/>
    <property type="match status" value="1"/>
</dbReference>
<dbReference type="InterPro" id="IPR036356">
    <property type="entry name" value="ERp29_C_sf"/>
</dbReference>
<organism evidence="4 5">
    <name type="scientific">Pelagomonas calceolata</name>
    <dbReference type="NCBI Taxonomy" id="35677"/>
    <lineage>
        <taxon>Eukaryota</taxon>
        <taxon>Sar</taxon>
        <taxon>Stramenopiles</taxon>
        <taxon>Ochrophyta</taxon>
        <taxon>Pelagophyceae</taxon>
        <taxon>Pelagomonadales</taxon>
        <taxon>Pelagomonadaceae</taxon>
        <taxon>Pelagomonas</taxon>
    </lineage>
</organism>
<dbReference type="PANTHER" id="PTHR45672">
    <property type="entry name" value="PROTEIN DISULFIDE-ISOMERASE C17H9.14C-RELATED"/>
    <property type="match status" value="1"/>
</dbReference>
<reference evidence="4" key="1">
    <citation type="submission" date="2021-11" db="EMBL/GenBank/DDBJ databases">
        <authorList>
            <consortium name="Genoscope - CEA"/>
            <person name="William W."/>
        </authorList>
    </citation>
    <scope>NUCLEOTIDE SEQUENCE</scope>
</reference>
<dbReference type="InterPro" id="IPR051063">
    <property type="entry name" value="PDI"/>
</dbReference>
<protein>
    <recommendedName>
        <fullName evidence="3">Thioredoxin domain-containing protein</fullName>
    </recommendedName>
</protein>
<evidence type="ECO:0000313" key="5">
    <source>
        <dbReference type="Proteomes" id="UP000789595"/>
    </source>
</evidence>
<dbReference type="Pfam" id="PF00085">
    <property type="entry name" value="Thioredoxin"/>
    <property type="match status" value="1"/>
</dbReference>
<dbReference type="GO" id="GO:0005783">
    <property type="term" value="C:endoplasmic reticulum"/>
    <property type="evidence" value="ECO:0007669"/>
    <property type="project" value="TreeGrafter"/>
</dbReference>
<dbReference type="AlphaFoldDB" id="A0A8J2WXP1"/>
<dbReference type="PANTHER" id="PTHR45672:SF3">
    <property type="entry name" value="THIOREDOXIN DOMAIN-CONTAINING PROTEIN 5"/>
    <property type="match status" value="1"/>
</dbReference>
<keyword evidence="2" id="KW-0732">Signal</keyword>
<gene>
    <name evidence="4" type="ORF">PECAL_3P26480</name>
</gene>
<dbReference type="Proteomes" id="UP000789595">
    <property type="component" value="Unassembled WGS sequence"/>
</dbReference>
<accession>A0A8J2WXP1</accession>
<evidence type="ECO:0000259" key="3">
    <source>
        <dbReference type="Pfam" id="PF00085"/>
    </source>
</evidence>
<evidence type="ECO:0000256" key="1">
    <source>
        <dbReference type="ARBA" id="ARBA00006347"/>
    </source>
</evidence>
<evidence type="ECO:0000313" key="4">
    <source>
        <dbReference type="EMBL" id="CAH0372637.1"/>
    </source>
</evidence>
<feature type="domain" description="Thioredoxin" evidence="3">
    <location>
        <begin position="1"/>
        <end position="72"/>
    </location>
</feature>
<dbReference type="Gene3D" id="3.40.30.10">
    <property type="entry name" value="Glutaredoxin"/>
    <property type="match status" value="1"/>
</dbReference>
<dbReference type="SUPFAM" id="SSF47933">
    <property type="entry name" value="ERP29 C domain-like"/>
    <property type="match status" value="1"/>
</dbReference>
<keyword evidence="5" id="KW-1185">Reference proteome</keyword>
<comment type="similarity">
    <text evidence="1">Belongs to the protein disulfide isomerase family.</text>
</comment>
<name>A0A8J2WXP1_9STRA</name>
<dbReference type="CDD" id="cd02961">
    <property type="entry name" value="PDI_a_family"/>
    <property type="match status" value="1"/>
</dbReference>